<evidence type="ECO:0000256" key="4">
    <source>
        <dbReference type="SAM" id="MobiDB-lite"/>
    </source>
</evidence>
<dbReference type="SUPFAM" id="SSF51197">
    <property type="entry name" value="Clavaminate synthase-like"/>
    <property type="match status" value="1"/>
</dbReference>
<feature type="region of interest" description="Disordered" evidence="4">
    <location>
        <begin position="161"/>
        <end position="181"/>
    </location>
</feature>
<evidence type="ECO:0000313" key="6">
    <source>
        <dbReference type="EMBL" id="MFC5290073.1"/>
    </source>
</evidence>
<comment type="cofactor">
    <cofactor evidence="1">
        <name>Fe(2+)</name>
        <dbReference type="ChEBI" id="CHEBI:29033"/>
    </cofactor>
</comment>
<gene>
    <name evidence="6" type="ORF">ACFPM7_23715</name>
</gene>
<dbReference type="PANTHER" id="PTHR13096">
    <property type="entry name" value="MINA53 MYC INDUCED NUCLEAR ANTIGEN"/>
    <property type="match status" value="1"/>
</dbReference>
<feature type="domain" description="JmjC" evidence="5">
    <location>
        <begin position="78"/>
        <end position="235"/>
    </location>
</feature>
<dbReference type="PROSITE" id="PS51184">
    <property type="entry name" value="JMJC"/>
    <property type="match status" value="1"/>
</dbReference>
<comment type="caution">
    <text evidence="6">The sequence shown here is derived from an EMBL/GenBank/DDBJ whole genome shotgun (WGS) entry which is preliminary data.</text>
</comment>
<proteinExistence type="predicted"/>
<evidence type="ECO:0000313" key="7">
    <source>
        <dbReference type="Proteomes" id="UP001596157"/>
    </source>
</evidence>
<dbReference type="InterPro" id="IPR039994">
    <property type="entry name" value="NO66-like"/>
</dbReference>
<name>A0ABW0EUH7_9PSEU</name>
<dbReference type="Proteomes" id="UP001596157">
    <property type="component" value="Unassembled WGS sequence"/>
</dbReference>
<dbReference type="RefSeq" id="WP_378249946.1">
    <property type="nucleotide sequence ID" value="NZ_JBHSKF010000014.1"/>
</dbReference>
<evidence type="ECO:0000256" key="3">
    <source>
        <dbReference type="ARBA" id="ARBA00023004"/>
    </source>
</evidence>
<dbReference type="EMBL" id="JBHSKF010000014">
    <property type="protein sequence ID" value="MFC5290073.1"/>
    <property type="molecule type" value="Genomic_DNA"/>
</dbReference>
<evidence type="ECO:0000256" key="2">
    <source>
        <dbReference type="ARBA" id="ARBA00022723"/>
    </source>
</evidence>
<organism evidence="6 7">
    <name type="scientific">Actinokineospora guangxiensis</name>
    <dbReference type="NCBI Taxonomy" id="1490288"/>
    <lineage>
        <taxon>Bacteria</taxon>
        <taxon>Bacillati</taxon>
        <taxon>Actinomycetota</taxon>
        <taxon>Actinomycetes</taxon>
        <taxon>Pseudonocardiales</taxon>
        <taxon>Pseudonocardiaceae</taxon>
        <taxon>Actinokineospora</taxon>
    </lineage>
</organism>
<dbReference type="Gene3D" id="2.60.120.650">
    <property type="entry name" value="Cupin"/>
    <property type="match status" value="1"/>
</dbReference>
<dbReference type="Pfam" id="PF08007">
    <property type="entry name" value="JmjC_2"/>
    <property type="match status" value="1"/>
</dbReference>
<evidence type="ECO:0000259" key="5">
    <source>
        <dbReference type="PROSITE" id="PS51184"/>
    </source>
</evidence>
<protein>
    <submittedName>
        <fullName evidence="6">JmjC domain-containing protein</fullName>
    </submittedName>
</protein>
<dbReference type="InterPro" id="IPR003347">
    <property type="entry name" value="JmjC_dom"/>
</dbReference>
<dbReference type="PANTHER" id="PTHR13096:SF8">
    <property type="entry name" value="RIBOSOMAL OXYGENASE 1"/>
    <property type="match status" value="1"/>
</dbReference>
<sequence>MLVAELDRSSFRADFSASQPGIYRALLGDPASFLREDDVADLVRHHLLEAARVRVLRAGASIPVNSYSATRTHGGYSYPAPRPDLLSTILAGGATVVINGVDEVHQPCAGAARDLEAAVDCRVRVNAYASFSGLPGFELHWDDHDVLVTQVRGTKQWTYAPPSVPHPLPGAPGAHDEPAPDALRSTELVPGDVLYLPRGWWHRASATAGSSLHLTWSLSRPTAVDLIAWLATEAVHHPSARADLPVGVDADAVAVAKAAIAAVVDTPDLLGRFRRYLAGQGWDRSTAVLPWTSEPNADT</sequence>
<evidence type="ECO:0000256" key="1">
    <source>
        <dbReference type="ARBA" id="ARBA00001954"/>
    </source>
</evidence>
<reference evidence="7" key="1">
    <citation type="journal article" date="2019" name="Int. J. Syst. Evol. Microbiol.">
        <title>The Global Catalogue of Microorganisms (GCM) 10K type strain sequencing project: providing services to taxonomists for standard genome sequencing and annotation.</title>
        <authorList>
            <consortium name="The Broad Institute Genomics Platform"/>
            <consortium name="The Broad Institute Genome Sequencing Center for Infectious Disease"/>
            <person name="Wu L."/>
            <person name="Ma J."/>
        </authorList>
    </citation>
    <scope>NUCLEOTIDE SEQUENCE [LARGE SCALE GENOMIC DNA]</scope>
    <source>
        <strain evidence="7">CCUG 59778</strain>
    </source>
</reference>
<accession>A0ABW0EUH7</accession>
<keyword evidence="7" id="KW-1185">Reference proteome</keyword>
<keyword evidence="2" id="KW-0479">Metal-binding</keyword>
<keyword evidence="3" id="KW-0408">Iron</keyword>